<dbReference type="Gene3D" id="1.20.1740.10">
    <property type="entry name" value="Amino acid/polyamine transporter I"/>
    <property type="match status" value="1"/>
</dbReference>
<dbReference type="InterPro" id="IPR004841">
    <property type="entry name" value="AA-permease/SLC12A_dom"/>
</dbReference>
<comment type="subcellular location">
    <subcellularLocation>
        <location evidence="1">Membrane</location>
        <topology evidence="1">Multi-pass membrane protein</topology>
    </subcellularLocation>
</comment>
<evidence type="ECO:0000256" key="3">
    <source>
        <dbReference type="ARBA" id="ARBA00022692"/>
    </source>
</evidence>
<evidence type="ECO:0000313" key="9">
    <source>
        <dbReference type="Proteomes" id="UP000324241"/>
    </source>
</evidence>
<accession>A0A5M9MI43</accession>
<feature type="domain" description="Amino acid permease/ SLC12A" evidence="7">
    <location>
        <begin position="295"/>
        <end position="555"/>
    </location>
</feature>
<dbReference type="AlphaFoldDB" id="A0A5M9MI43"/>
<evidence type="ECO:0000313" key="8">
    <source>
        <dbReference type="EMBL" id="KAA8645040.1"/>
    </source>
</evidence>
<feature type="transmembrane region" description="Helical" evidence="6">
    <location>
        <begin position="352"/>
        <end position="375"/>
    </location>
</feature>
<feature type="domain" description="Amino acid permease/ SLC12A" evidence="7">
    <location>
        <begin position="42"/>
        <end position="260"/>
    </location>
</feature>
<gene>
    <name evidence="8" type="ORF">ATNIH1004_009251</name>
</gene>
<feature type="transmembrane region" description="Helical" evidence="6">
    <location>
        <begin position="70"/>
        <end position="87"/>
    </location>
</feature>
<keyword evidence="4 6" id="KW-1133">Transmembrane helix</keyword>
<dbReference type="InterPro" id="IPR004840">
    <property type="entry name" value="Amino_acid_permease_CS"/>
</dbReference>
<keyword evidence="3 6" id="KW-0812">Transmembrane</keyword>
<dbReference type="GeneID" id="54331953"/>
<protein>
    <recommendedName>
        <fullName evidence="7">Amino acid permease/ SLC12A domain-containing protein</fullName>
    </recommendedName>
</protein>
<evidence type="ECO:0000256" key="2">
    <source>
        <dbReference type="ARBA" id="ARBA00022448"/>
    </source>
</evidence>
<dbReference type="VEuPathDB" id="FungiDB:EYZ11_004624"/>
<feature type="transmembrane region" description="Helical" evidence="6">
    <location>
        <begin position="93"/>
        <end position="111"/>
    </location>
</feature>
<feature type="transmembrane region" description="Helical" evidence="6">
    <location>
        <begin position="118"/>
        <end position="139"/>
    </location>
</feature>
<evidence type="ECO:0000256" key="1">
    <source>
        <dbReference type="ARBA" id="ARBA00004141"/>
    </source>
</evidence>
<name>A0A5M9MI43_9EURO</name>
<dbReference type="PANTHER" id="PTHR43495:SF5">
    <property type="entry name" value="GAMMA-AMINOBUTYRIC ACID PERMEASE"/>
    <property type="match status" value="1"/>
</dbReference>
<dbReference type="PIRSF" id="PIRSF006060">
    <property type="entry name" value="AA_transporter"/>
    <property type="match status" value="1"/>
</dbReference>
<feature type="transmembrane region" description="Helical" evidence="6">
    <location>
        <begin position="444"/>
        <end position="464"/>
    </location>
</feature>
<feature type="transmembrane region" description="Helical" evidence="6">
    <location>
        <begin position="288"/>
        <end position="310"/>
    </location>
</feature>
<dbReference type="Pfam" id="PF00324">
    <property type="entry name" value="AA_permease"/>
    <property type="match status" value="2"/>
</dbReference>
<feature type="transmembrane region" description="Helical" evidence="6">
    <location>
        <begin position="533"/>
        <end position="551"/>
    </location>
</feature>
<evidence type="ECO:0000259" key="7">
    <source>
        <dbReference type="Pfam" id="PF00324"/>
    </source>
</evidence>
<dbReference type="VEuPathDB" id="FungiDB:EYZ11_004630"/>
<comment type="caution">
    <text evidence="8">The sequence shown here is derived from an EMBL/GenBank/DDBJ whole genome shotgun (WGS) entry which is preliminary data.</text>
</comment>
<feature type="transmembrane region" description="Helical" evidence="6">
    <location>
        <begin position="40"/>
        <end position="58"/>
    </location>
</feature>
<dbReference type="Proteomes" id="UP000324241">
    <property type="component" value="Unassembled WGS sequence"/>
</dbReference>
<reference evidence="8 9" key="1">
    <citation type="submission" date="2019-08" db="EMBL/GenBank/DDBJ databases">
        <title>The genome sequence of a newly discovered highly antifungal drug resistant Aspergillus species, Aspergillus tanneri NIH 1004.</title>
        <authorList>
            <person name="Mounaud S."/>
            <person name="Singh I."/>
            <person name="Joardar V."/>
            <person name="Pakala S."/>
            <person name="Pakala S."/>
            <person name="Venepally P."/>
            <person name="Chung J.K."/>
            <person name="Losada L."/>
            <person name="Nierman W.C."/>
        </authorList>
    </citation>
    <scope>NUCLEOTIDE SEQUENCE [LARGE SCALE GENOMIC DNA]</scope>
    <source>
        <strain evidence="8 9">NIH1004</strain>
    </source>
</reference>
<feature type="transmembrane region" description="Helical" evidence="6">
    <location>
        <begin position="405"/>
        <end position="424"/>
    </location>
</feature>
<dbReference type="PANTHER" id="PTHR43495">
    <property type="entry name" value="GABA PERMEASE"/>
    <property type="match status" value="1"/>
</dbReference>
<dbReference type="GO" id="GO:0006865">
    <property type="term" value="P:amino acid transport"/>
    <property type="evidence" value="ECO:0007669"/>
    <property type="project" value="InterPro"/>
</dbReference>
<dbReference type="OrthoDB" id="3900342at2759"/>
<evidence type="ECO:0000256" key="6">
    <source>
        <dbReference type="SAM" id="Phobius"/>
    </source>
</evidence>
<evidence type="ECO:0000256" key="5">
    <source>
        <dbReference type="ARBA" id="ARBA00023136"/>
    </source>
</evidence>
<feature type="transmembrane region" description="Helical" evidence="6">
    <location>
        <begin position="187"/>
        <end position="211"/>
    </location>
</feature>
<evidence type="ECO:0000256" key="4">
    <source>
        <dbReference type="ARBA" id="ARBA00022989"/>
    </source>
</evidence>
<dbReference type="EMBL" id="QUQM01000006">
    <property type="protein sequence ID" value="KAA8645040.1"/>
    <property type="molecule type" value="Genomic_DNA"/>
</dbReference>
<dbReference type="RefSeq" id="XP_033424401.1">
    <property type="nucleotide sequence ID" value="XM_033573849.1"/>
</dbReference>
<dbReference type="PROSITE" id="PS00218">
    <property type="entry name" value="AMINO_ACID_PERMEASE_1"/>
    <property type="match status" value="1"/>
</dbReference>
<proteinExistence type="predicted"/>
<dbReference type="GO" id="GO:0055085">
    <property type="term" value="P:transmembrane transport"/>
    <property type="evidence" value="ECO:0007669"/>
    <property type="project" value="InterPro"/>
</dbReference>
<keyword evidence="2" id="KW-0813">Transport</keyword>
<feature type="transmembrane region" description="Helical" evidence="6">
    <location>
        <begin position="231"/>
        <end position="257"/>
    </location>
</feature>
<keyword evidence="5 6" id="KW-0472">Membrane</keyword>
<feature type="transmembrane region" description="Helical" evidence="6">
    <location>
        <begin position="151"/>
        <end position="175"/>
    </location>
</feature>
<feature type="transmembrane region" description="Helical" evidence="6">
    <location>
        <begin position="504"/>
        <end position="527"/>
    </location>
</feature>
<organism evidence="8 9">
    <name type="scientific">Aspergillus tanneri</name>
    <dbReference type="NCBI Taxonomy" id="1220188"/>
    <lineage>
        <taxon>Eukaryota</taxon>
        <taxon>Fungi</taxon>
        <taxon>Dikarya</taxon>
        <taxon>Ascomycota</taxon>
        <taxon>Pezizomycotina</taxon>
        <taxon>Eurotiomycetes</taxon>
        <taxon>Eurotiomycetidae</taxon>
        <taxon>Eurotiales</taxon>
        <taxon>Aspergillaceae</taxon>
        <taxon>Aspergillus</taxon>
        <taxon>Aspergillus subgen. Circumdati</taxon>
    </lineage>
</organism>
<dbReference type="GO" id="GO:0016020">
    <property type="term" value="C:membrane"/>
    <property type="evidence" value="ECO:0007669"/>
    <property type="project" value="UniProtKB-SubCell"/>
</dbReference>
<sequence>MSSMSSRPPNSILANRQERERPQQIIMDEKDRTVNRKLRGIHVFMITISGVLGIGLYLRSGSILRTGGPAAVLISFTVVGLLAWMVMQCIGELLAIWPISGALVEYVGTFVDEDLGTTVGIAYWICYSLNFAAMIVAAAGEFEFWNSTKALQGTIIMFLVPLFLVLFNSFGVEIYGLTEVVGGLLKIFGIIIVTVSMIVINIGGGVQGHIGTKYYEERSIFQYDDKGADNWASALFVSISTAAFAFIGVEITAAVALEARPAKTRPSMQTNPPTIQVKEPRPRISFRFSATWTSFIAWILYFVAGFVMTLNVPWDSPELPTAGWLDHHNQDGRKPADSGFVLSARDSGISGLAGVFNITLLITALTAANTNLYVASRTLFGMTRKLHGKQWRWLGYFGRTNNYHVPVRSMFMSCLFLWVPFLYLSPKSSRDTTITSLLEVLSQLGSVSCLIVWVCECWAFIRFYNCMKLHQVSLNNSLQYAHVCRFHHPGTPDYYPWRSHGQPVTMYLALVGCLFIIIVADGAALWHEFHTPAFLSAYLAPICFLLLWFFIKTYRSGGWRNIRWELEDLSNIIEVKEKIRKLDELEQRATARDGDGPKPRWRNLWGVV</sequence>